<dbReference type="GO" id="GO:0016747">
    <property type="term" value="F:acyltransferase activity, transferring groups other than amino-acyl groups"/>
    <property type="evidence" value="ECO:0007669"/>
    <property type="project" value="InterPro"/>
</dbReference>
<reference evidence="4 5" key="1">
    <citation type="submission" date="2016-10" db="EMBL/GenBank/DDBJ databases">
        <authorList>
            <person name="Varghese N."/>
            <person name="Submissions S."/>
        </authorList>
    </citation>
    <scope>NUCLEOTIDE SEQUENCE [LARGE SCALE GENOMIC DNA]</scope>
    <source>
        <strain evidence="4 5">DSM 11449</strain>
    </source>
</reference>
<dbReference type="PANTHER" id="PTHR43877">
    <property type="entry name" value="AMINOALKYLPHOSPHONATE N-ACETYLTRANSFERASE-RELATED-RELATED"/>
    <property type="match status" value="1"/>
</dbReference>
<dbReference type="Pfam" id="PF00583">
    <property type="entry name" value="Acetyltransf_1"/>
    <property type="match status" value="1"/>
</dbReference>
<keyword evidence="5" id="KW-1185">Reference proteome</keyword>
<dbReference type="Proteomes" id="UP000182771">
    <property type="component" value="Unassembled WGS sequence"/>
</dbReference>
<keyword evidence="4" id="KW-0689">Ribosomal protein</keyword>
<keyword evidence="2" id="KW-0012">Acyltransferase</keyword>
<keyword evidence="4" id="KW-0687">Ribonucleoprotein</keyword>
<comment type="caution">
    <text evidence="4">The sequence shown here is derived from an EMBL/GenBank/DDBJ whole genome shotgun (WGS) entry which is preliminary data.</text>
</comment>
<proteinExistence type="predicted"/>
<evidence type="ECO:0000256" key="2">
    <source>
        <dbReference type="ARBA" id="ARBA00023315"/>
    </source>
</evidence>
<accession>A0A1H2Z6N4</accession>
<name>A0A1H2Z6N4_9FLAO</name>
<keyword evidence="1" id="KW-0808">Transferase</keyword>
<dbReference type="PROSITE" id="PS51186">
    <property type="entry name" value="GNAT"/>
    <property type="match status" value="1"/>
</dbReference>
<dbReference type="OrthoDB" id="5319888at2"/>
<dbReference type="InterPro" id="IPR000182">
    <property type="entry name" value="GNAT_dom"/>
</dbReference>
<dbReference type="InterPro" id="IPR050832">
    <property type="entry name" value="Bact_Acetyltransf"/>
</dbReference>
<evidence type="ECO:0000259" key="3">
    <source>
        <dbReference type="PROSITE" id="PS51186"/>
    </source>
</evidence>
<dbReference type="InterPro" id="IPR016181">
    <property type="entry name" value="Acyl_CoA_acyltransferase"/>
</dbReference>
<dbReference type="RefSeq" id="WP_016419311.1">
    <property type="nucleotide sequence ID" value="NZ_CAUUXI010000022.1"/>
</dbReference>
<dbReference type="CDD" id="cd04301">
    <property type="entry name" value="NAT_SF"/>
    <property type="match status" value="1"/>
</dbReference>
<dbReference type="Gene3D" id="3.40.630.30">
    <property type="match status" value="1"/>
</dbReference>
<evidence type="ECO:0000313" key="5">
    <source>
        <dbReference type="Proteomes" id="UP000182771"/>
    </source>
</evidence>
<gene>
    <name evidence="4" type="ORF">SAMN05444420_10929</name>
</gene>
<dbReference type="AlphaFoldDB" id="A0A1H2Z6N4"/>
<organism evidence="4 5">
    <name type="scientific">Capnocytophaga granulosa</name>
    <dbReference type="NCBI Taxonomy" id="45242"/>
    <lineage>
        <taxon>Bacteria</taxon>
        <taxon>Pseudomonadati</taxon>
        <taxon>Bacteroidota</taxon>
        <taxon>Flavobacteriia</taxon>
        <taxon>Flavobacteriales</taxon>
        <taxon>Flavobacteriaceae</taxon>
        <taxon>Capnocytophaga</taxon>
    </lineage>
</organism>
<dbReference type="GeneID" id="85018148"/>
<dbReference type="GO" id="GO:0005840">
    <property type="term" value="C:ribosome"/>
    <property type="evidence" value="ECO:0007669"/>
    <property type="project" value="UniProtKB-KW"/>
</dbReference>
<dbReference type="EMBL" id="FNND01000009">
    <property type="protein sequence ID" value="SDX12985.1"/>
    <property type="molecule type" value="Genomic_DNA"/>
</dbReference>
<dbReference type="SUPFAM" id="SSF55729">
    <property type="entry name" value="Acyl-CoA N-acyltransferases (Nat)"/>
    <property type="match status" value="1"/>
</dbReference>
<evidence type="ECO:0000256" key="1">
    <source>
        <dbReference type="ARBA" id="ARBA00022679"/>
    </source>
</evidence>
<sequence length="181" mass="20575">MIRTATPADAPFVAPLMFQAMSEIVFKLIQREDPHESVRFLERLFLKQNNQYSYENTLVYEKDKQILGSLVYYNGAHIDPLSQSVFDFVKASYGHNIRLEKETQAGEFYIDTLSVSPKAQGKGIGSSLLLHLKEQLKGETIGLLVSMDNPQAEKLYLRMGFVYADMKMLAGAPYKHLVYQS</sequence>
<protein>
    <submittedName>
        <fullName evidence="4">Ribosomal protein S18 acetylase RimI</fullName>
    </submittedName>
</protein>
<evidence type="ECO:0000313" key="4">
    <source>
        <dbReference type="EMBL" id="SDX12985.1"/>
    </source>
</evidence>
<dbReference type="PANTHER" id="PTHR43877:SF2">
    <property type="entry name" value="AMINOALKYLPHOSPHONATE N-ACETYLTRANSFERASE-RELATED"/>
    <property type="match status" value="1"/>
</dbReference>
<feature type="domain" description="N-acetyltransferase" evidence="3">
    <location>
        <begin position="1"/>
        <end position="181"/>
    </location>
</feature>